<name>A0A3E1EV68_9FLAO</name>
<organism evidence="1 2">
    <name type="scientific">Brumimicrobium aurantiacum</name>
    <dbReference type="NCBI Taxonomy" id="1737063"/>
    <lineage>
        <taxon>Bacteria</taxon>
        <taxon>Pseudomonadati</taxon>
        <taxon>Bacteroidota</taxon>
        <taxon>Flavobacteriia</taxon>
        <taxon>Flavobacteriales</taxon>
        <taxon>Crocinitomicaceae</taxon>
        <taxon>Brumimicrobium</taxon>
    </lineage>
</organism>
<protein>
    <submittedName>
        <fullName evidence="1">GLPGLI family protein</fullName>
    </submittedName>
</protein>
<gene>
    <name evidence="1" type="ORF">DXU93_13385</name>
</gene>
<comment type="caution">
    <text evidence="1">The sequence shown here is derived from an EMBL/GenBank/DDBJ whole genome shotgun (WGS) entry which is preliminary data.</text>
</comment>
<dbReference type="OrthoDB" id="1440774at2"/>
<dbReference type="Pfam" id="PF09697">
    <property type="entry name" value="Porph_ging"/>
    <property type="match status" value="1"/>
</dbReference>
<dbReference type="RefSeq" id="WP_116881810.1">
    <property type="nucleotide sequence ID" value="NZ_QURB01000009.1"/>
</dbReference>
<evidence type="ECO:0000313" key="1">
    <source>
        <dbReference type="EMBL" id="RFC53418.1"/>
    </source>
</evidence>
<evidence type="ECO:0000313" key="2">
    <source>
        <dbReference type="Proteomes" id="UP000257127"/>
    </source>
</evidence>
<dbReference type="EMBL" id="QURB01000009">
    <property type="protein sequence ID" value="RFC53418.1"/>
    <property type="molecule type" value="Genomic_DNA"/>
</dbReference>
<dbReference type="InterPro" id="IPR005901">
    <property type="entry name" value="GLPGLI"/>
</dbReference>
<dbReference type="NCBIfam" id="TIGR01200">
    <property type="entry name" value="GLPGLI"/>
    <property type="match status" value="1"/>
</dbReference>
<dbReference type="Proteomes" id="UP000257127">
    <property type="component" value="Unassembled WGS sequence"/>
</dbReference>
<accession>A0A3E1EV68</accession>
<keyword evidence="2" id="KW-1185">Reference proteome</keyword>
<sequence>MKAEVIGSKLIAIIAFLYISTWSFGQVVTSGEIMYERRTNLEKRYEGTQTMGRNKSWQKKPKIDEFILYFTDSTSLFVPQLPAIGDEDREWSTMKNTTFQNFNKDELKRKFSYYGAQIFLSDSLKRREWIITGNRREIAGYETKQALWEANDSTRIYAWYSEQIKPSVGPESFNGLPGTILGLAIEDGGVVYFAKEVKPLSKPKFHKDMPEGKEKDTYNNETLLEMLNELFSDGERGGRIMDDIFIW</sequence>
<reference evidence="1 2" key="1">
    <citation type="submission" date="2018-08" db="EMBL/GenBank/DDBJ databases">
        <title>The draft genome squence of Brumimicrobium sp. N62.</title>
        <authorList>
            <person name="Du Z.-J."/>
            <person name="Luo H.-R."/>
        </authorList>
    </citation>
    <scope>NUCLEOTIDE SEQUENCE [LARGE SCALE GENOMIC DNA]</scope>
    <source>
        <strain evidence="1 2">N62</strain>
    </source>
</reference>
<proteinExistence type="predicted"/>
<dbReference type="AlphaFoldDB" id="A0A3E1EV68"/>